<sequence length="323" mass="37188">MKKLIDCFLYNDEVEILEIRIRLLSDVVDRFVVVVAEETFTGRKKAIAFPEDNPVVVSVRDRIDLVTIPKLVGKTAYQKENYSRNQIAKGLTRLSQTDLILVSDLDEIPRPSILEKLKSGPDFQGVKTLELDYFNFKLNYKMFHGTEVLWPGPTVCLLRNLSTPQAMRNVRWTAAQVPATRITDAGWHFSFITAHADLTEKLADYIHREKEVLSRTEKVAELIRKREGFFDHLQPGNVWGFVALSDFRCEALEGLILEYPDLWDAGVVDDASMIEVKIKRAMLRVCENERSKILRRCQLGELRSELARRVWGRLSLLRRAVGR</sequence>
<organism evidence="1 2">
    <name type="scientific">Rubripirellula tenax</name>
    <dbReference type="NCBI Taxonomy" id="2528015"/>
    <lineage>
        <taxon>Bacteria</taxon>
        <taxon>Pseudomonadati</taxon>
        <taxon>Planctomycetota</taxon>
        <taxon>Planctomycetia</taxon>
        <taxon>Pirellulales</taxon>
        <taxon>Pirellulaceae</taxon>
        <taxon>Rubripirellula</taxon>
    </lineage>
</organism>
<gene>
    <name evidence="1" type="ORF">Poly51_53320</name>
</gene>
<accession>A0A5C6EET7</accession>
<dbReference type="InterPro" id="IPR006813">
    <property type="entry name" value="Glyco_trans_17"/>
</dbReference>
<dbReference type="GO" id="GO:0016020">
    <property type="term" value="C:membrane"/>
    <property type="evidence" value="ECO:0007669"/>
    <property type="project" value="InterPro"/>
</dbReference>
<keyword evidence="1" id="KW-0808">Transferase</keyword>
<dbReference type="GO" id="GO:0006044">
    <property type="term" value="P:N-acetylglucosamine metabolic process"/>
    <property type="evidence" value="ECO:0007669"/>
    <property type="project" value="TreeGrafter"/>
</dbReference>
<reference evidence="1 2" key="1">
    <citation type="submission" date="2019-02" db="EMBL/GenBank/DDBJ databases">
        <title>Deep-cultivation of Planctomycetes and their phenomic and genomic characterization uncovers novel biology.</title>
        <authorList>
            <person name="Wiegand S."/>
            <person name="Jogler M."/>
            <person name="Boedeker C."/>
            <person name="Pinto D."/>
            <person name="Vollmers J."/>
            <person name="Rivas-Marin E."/>
            <person name="Kohn T."/>
            <person name="Peeters S.H."/>
            <person name="Heuer A."/>
            <person name="Rast P."/>
            <person name="Oberbeckmann S."/>
            <person name="Bunk B."/>
            <person name="Jeske O."/>
            <person name="Meyerdierks A."/>
            <person name="Storesund J.E."/>
            <person name="Kallscheuer N."/>
            <person name="Luecker S."/>
            <person name="Lage O.M."/>
            <person name="Pohl T."/>
            <person name="Merkel B.J."/>
            <person name="Hornburger P."/>
            <person name="Mueller R.-W."/>
            <person name="Bruemmer F."/>
            <person name="Labrenz M."/>
            <person name="Spormann A.M."/>
            <person name="Op Den Camp H."/>
            <person name="Overmann J."/>
            <person name="Amann R."/>
            <person name="Jetten M.S.M."/>
            <person name="Mascher T."/>
            <person name="Medema M.H."/>
            <person name="Devos D.P."/>
            <person name="Kaster A.-K."/>
            <person name="Ovreas L."/>
            <person name="Rohde M."/>
            <person name="Galperin M.Y."/>
            <person name="Jogler C."/>
        </authorList>
    </citation>
    <scope>NUCLEOTIDE SEQUENCE [LARGE SCALE GENOMIC DNA]</scope>
    <source>
        <strain evidence="1 2">Poly51</strain>
    </source>
</reference>
<dbReference type="RefSeq" id="WP_246114783.1">
    <property type="nucleotide sequence ID" value="NZ_SJPW01000007.1"/>
</dbReference>
<dbReference type="PANTHER" id="PTHR12224">
    <property type="entry name" value="BETA-1,4-MANNOSYL-GLYCOPROTEIN BETA-1,4-N-ACETYLGLUCOSAMINYL-TRANSFERASE"/>
    <property type="match status" value="1"/>
</dbReference>
<comment type="caution">
    <text evidence="1">The sequence shown here is derived from an EMBL/GenBank/DDBJ whole genome shotgun (WGS) entry which is preliminary data.</text>
</comment>
<dbReference type="GO" id="GO:0003830">
    <property type="term" value="F:beta-1,4-mannosylglycoprotein 4-beta-N-acetylglucosaminyltransferase activity"/>
    <property type="evidence" value="ECO:0007669"/>
    <property type="project" value="InterPro"/>
</dbReference>
<evidence type="ECO:0000313" key="1">
    <source>
        <dbReference type="EMBL" id="TWU47532.1"/>
    </source>
</evidence>
<protein>
    <submittedName>
        <fullName evidence="1">Glycosyltransferase family 17</fullName>
    </submittedName>
</protein>
<name>A0A5C6EET7_9BACT</name>
<proteinExistence type="predicted"/>
<dbReference type="Proteomes" id="UP000318288">
    <property type="component" value="Unassembled WGS sequence"/>
</dbReference>
<dbReference type="PANTHER" id="PTHR12224:SF0">
    <property type="entry name" value="BETA-1,4-MANNOSYL-GLYCOPROTEIN 4-BETA-N-ACETYLGLUCOSAMINYLTRANSFERASE"/>
    <property type="match status" value="1"/>
</dbReference>
<keyword evidence="2" id="KW-1185">Reference proteome</keyword>
<evidence type="ECO:0000313" key="2">
    <source>
        <dbReference type="Proteomes" id="UP000318288"/>
    </source>
</evidence>
<dbReference type="Pfam" id="PF04724">
    <property type="entry name" value="Glyco_transf_17"/>
    <property type="match status" value="1"/>
</dbReference>
<dbReference type="AlphaFoldDB" id="A0A5C6EET7"/>
<dbReference type="EMBL" id="SJPW01000007">
    <property type="protein sequence ID" value="TWU47532.1"/>
    <property type="molecule type" value="Genomic_DNA"/>
</dbReference>